<dbReference type="InterPro" id="IPR045079">
    <property type="entry name" value="Oxoprolinase-like"/>
</dbReference>
<accession>A0A1Q2YIG2</accession>
<dbReference type="EMBL" id="BDGI01000111">
    <property type="protein sequence ID" value="GAV29339.1"/>
    <property type="molecule type" value="Genomic_DNA"/>
</dbReference>
<evidence type="ECO:0008006" key="7">
    <source>
        <dbReference type="Google" id="ProtNLM"/>
    </source>
</evidence>
<dbReference type="Proteomes" id="UP000186136">
    <property type="component" value="Unassembled WGS sequence"/>
</dbReference>
<dbReference type="InterPro" id="IPR008040">
    <property type="entry name" value="Hydant_A_N"/>
</dbReference>
<feature type="domain" description="S-Me-THD-like C-terminal" evidence="4">
    <location>
        <begin position="778"/>
        <end position="979"/>
    </location>
</feature>
<dbReference type="InterPro" id="IPR048350">
    <property type="entry name" value="S-Me-THD-like_C"/>
</dbReference>
<feature type="domain" description="Hydantoinase/oxoprolinase N-terminal" evidence="2">
    <location>
        <begin position="8"/>
        <end position="186"/>
    </location>
</feature>
<dbReference type="SUPFAM" id="SSF53067">
    <property type="entry name" value="Actin-like ATPase domain"/>
    <property type="match status" value="2"/>
</dbReference>
<dbReference type="Pfam" id="PF06032">
    <property type="entry name" value="S-Me-THD_N"/>
    <property type="match status" value="1"/>
</dbReference>
<dbReference type="InterPro" id="IPR043129">
    <property type="entry name" value="ATPase_NBD"/>
</dbReference>
<evidence type="ECO:0000259" key="3">
    <source>
        <dbReference type="Pfam" id="PF06032"/>
    </source>
</evidence>
<dbReference type="AlphaFoldDB" id="A0A1Q2YIG2"/>
<name>A0A1Q2YIG2_9ASCO</name>
<keyword evidence="6" id="KW-1185">Reference proteome</keyword>
<evidence type="ECO:0000259" key="1">
    <source>
        <dbReference type="Pfam" id="PF01968"/>
    </source>
</evidence>
<dbReference type="InterPro" id="IPR010318">
    <property type="entry name" value="S-Me-THD_N"/>
</dbReference>
<comment type="caution">
    <text evidence="5">The sequence shown here is derived from an EMBL/GenBank/DDBJ whole genome shotgun (WGS) entry which is preliminary data.</text>
</comment>
<dbReference type="OrthoDB" id="5404895at2759"/>
<dbReference type="SUPFAM" id="SSF160991">
    <property type="entry name" value="CV3147-like"/>
    <property type="match status" value="1"/>
</dbReference>
<evidence type="ECO:0000259" key="2">
    <source>
        <dbReference type="Pfam" id="PF05378"/>
    </source>
</evidence>
<dbReference type="Pfam" id="PF01968">
    <property type="entry name" value="Hydantoinase_A"/>
    <property type="match status" value="1"/>
</dbReference>
<evidence type="ECO:0000313" key="5">
    <source>
        <dbReference type="EMBL" id="GAV29339.1"/>
    </source>
</evidence>
<feature type="domain" description="S-Me-THD N-terminal" evidence="3">
    <location>
        <begin position="612"/>
        <end position="774"/>
    </location>
</feature>
<protein>
    <recommendedName>
        <fullName evidence="7">Hydantoinase</fullName>
    </recommendedName>
</protein>
<evidence type="ECO:0000259" key="4">
    <source>
        <dbReference type="Pfam" id="PF20906"/>
    </source>
</evidence>
<sequence length="996" mass="108111">MSGKNLLIGIDVGGTNTDSVLLNPSLFESESRGVIAYHKSLTTADVSDGISNALDRLFDENKGYTAKDVLAITIGTTHFINAVIEQDKARLDPVAVIRLCGPYSRGSYPFSDYPQGLTKIIKRYTAFVNGGNRVDSTEIQPLDEEKIIEHAREIKAMGIKSVAIVGIFSIIDKVHEIRAAELVREVIPDGRVVMSHTVSGIGYLARENATILNASIMSFAAKIIGSFIKSVRSRGFNCPILLTQNDGTVLTVNEALKTPIRTFSSGATNSMRGAAFLCTKEKEIYGKSIVVVDIGGTTTDVGLLLPSGFPRQSSSHSEVGGVRVNFSMPNVESIGLGGGSIVRETNGEVTVGPDSVGSDIKTRAKVFGGDTVTTTDVTVAVKDGKSMFDAGDKSKVVGLFSDSFQKKYQEVVKTKLERVIDRMRTGPEPLPVLLVGGGSFISPMDLDGASKVYRPPYYQVANAIGAAMGKLSASINKIEFLGSINEKDEVFEKMKEEVVAEIVSKGALKSSVQIVDLFYDPVPYVDRTYTFEIKVVGDIDYDKVATAIQKLESIDGDILEEEREDEQKAEAVYKNSSFDDKEATHADSGLFDYEAYKPHVNEKRQWIISEIDLDYIRIGTYILGCGGGGTPYPIYLEMRNMLRSGAIIRVIDLHDAPKYAKAEGKFITVGFAGSPTVADEQLQGNELSDASEALFDYLKTKADGVFPLEIGGGNGFKGLYCGASTKLDIPVIDADLMGRAYPTHSQIVPCAVTDEMQLTLTSVSDGNGNKFLITGAQSDLYVEKMMRAALAEVGAHVGVVNVPMTCKQLEDMTVHNSLSIAWRIGRAIRVARQKFEINKLPERILESVGGKVSGRQIFAGKIVGVEKRLFKGHVYGEVIIESEEKDKMCIPFKNENIVAKVQKKGSSVWETVCSVPDLISVCYTDSGDAVGTPEYRYGVMVFVLAFSPSDLWTNTERAIAVGGPKSFGPAFEDIVYKPVGKYVYPVSVIAEYGPKN</sequence>
<dbReference type="FunFam" id="3.40.1610.10:FF:000001">
    <property type="entry name" value="Hydantoinase, putative"/>
    <property type="match status" value="1"/>
</dbReference>
<dbReference type="PANTHER" id="PTHR11365">
    <property type="entry name" value="5-OXOPROLINASE RELATED"/>
    <property type="match status" value="1"/>
</dbReference>
<dbReference type="PANTHER" id="PTHR11365:SF10">
    <property type="entry name" value="HYDANTOINASE_OXOPROLINASE"/>
    <property type="match status" value="1"/>
</dbReference>
<organism evidence="5 6">
    <name type="scientific">Pichia membranifaciens</name>
    <dbReference type="NCBI Taxonomy" id="4926"/>
    <lineage>
        <taxon>Eukaryota</taxon>
        <taxon>Fungi</taxon>
        <taxon>Dikarya</taxon>
        <taxon>Ascomycota</taxon>
        <taxon>Saccharomycotina</taxon>
        <taxon>Pichiomycetes</taxon>
        <taxon>Pichiales</taxon>
        <taxon>Pichiaceae</taxon>
        <taxon>Pichia</taxon>
    </lineage>
</organism>
<gene>
    <name evidence="5" type="ORF">PMKS-002821</name>
</gene>
<dbReference type="Gene3D" id="2.40.390.10">
    <property type="entry name" value="CV3147-like"/>
    <property type="match status" value="1"/>
</dbReference>
<dbReference type="Pfam" id="PF05378">
    <property type="entry name" value="Hydant_A_N"/>
    <property type="match status" value="1"/>
</dbReference>
<evidence type="ECO:0000313" key="6">
    <source>
        <dbReference type="Proteomes" id="UP000186136"/>
    </source>
</evidence>
<proteinExistence type="predicted"/>
<dbReference type="Gene3D" id="3.40.1610.10">
    <property type="entry name" value="CV3147-like domain"/>
    <property type="match status" value="1"/>
</dbReference>
<dbReference type="GO" id="GO:0016787">
    <property type="term" value="F:hydrolase activity"/>
    <property type="evidence" value="ECO:0007669"/>
    <property type="project" value="InterPro"/>
</dbReference>
<feature type="domain" description="Hydantoinase A/oxoprolinase" evidence="1">
    <location>
        <begin position="206"/>
        <end position="380"/>
    </location>
</feature>
<dbReference type="InterPro" id="IPR024071">
    <property type="entry name" value="S-Me-THD_C_sf"/>
</dbReference>
<reference evidence="5 6" key="1">
    <citation type="submission" date="2016-08" db="EMBL/GenBank/DDBJ databases">
        <title>Whole genome shotgun sequence of Pichia membranifaciens KS47-1.</title>
        <authorList>
            <person name="Konishi M."/>
            <person name="Ishida M."/>
            <person name="Arakawa T."/>
            <person name="Kato Y."/>
            <person name="Horiuchi J."/>
        </authorList>
    </citation>
    <scope>NUCLEOTIDE SEQUENCE [LARGE SCALE GENOMIC DNA]</scope>
    <source>
        <strain evidence="5 6">KS47-1</strain>
    </source>
</reference>
<dbReference type="InterPro" id="IPR002821">
    <property type="entry name" value="Hydantoinase_A"/>
</dbReference>
<dbReference type="InterPro" id="IPR027479">
    <property type="entry name" value="S-Me-THD_N_sf"/>
</dbReference>
<dbReference type="Pfam" id="PF20906">
    <property type="entry name" value="S-Me-THD_C"/>
    <property type="match status" value="1"/>
</dbReference>